<proteinExistence type="predicted"/>
<gene>
    <name evidence="1" type="ORF">Goarm_020118</name>
</gene>
<organism evidence="1 2">
    <name type="scientific">Gossypium armourianum</name>
    <dbReference type="NCBI Taxonomy" id="34283"/>
    <lineage>
        <taxon>Eukaryota</taxon>
        <taxon>Viridiplantae</taxon>
        <taxon>Streptophyta</taxon>
        <taxon>Embryophyta</taxon>
        <taxon>Tracheophyta</taxon>
        <taxon>Spermatophyta</taxon>
        <taxon>Magnoliopsida</taxon>
        <taxon>eudicotyledons</taxon>
        <taxon>Gunneridae</taxon>
        <taxon>Pentapetalae</taxon>
        <taxon>rosids</taxon>
        <taxon>malvids</taxon>
        <taxon>Malvales</taxon>
        <taxon>Malvaceae</taxon>
        <taxon>Malvoideae</taxon>
        <taxon>Gossypium</taxon>
    </lineage>
</organism>
<evidence type="ECO:0000313" key="1">
    <source>
        <dbReference type="EMBL" id="MBA0823383.1"/>
    </source>
</evidence>
<comment type="caution">
    <text evidence="1">The sequence shown here is derived from an EMBL/GenBank/DDBJ whole genome shotgun (WGS) entry which is preliminary data.</text>
</comment>
<accession>A0A7J9ING1</accession>
<keyword evidence="2" id="KW-1185">Reference proteome</keyword>
<reference evidence="1 2" key="1">
    <citation type="journal article" date="2019" name="Genome Biol. Evol.">
        <title>Insights into the evolution of the New World diploid cottons (Gossypium, subgenus Houzingenia) based on genome sequencing.</title>
        <authorList>
            <person name="Grover C.E."/>
            <person name="Arick M.A. 2nd"/>
            <person name="Thrash A."/>
            <person name="Conover J.L."/>
            <person name="Sanders W.S."/>
            <person name="Peterson D.G."/>
            <person name="Frelichowski J.E."/>
            <person name="Scheffler J.A."/>
            <person name="Scheffler B.E."/>
            <person name="Wendel J.F."/>
        </authorList>
    </citation>
    <scope>NUCLEOTIDE SEQUENCE [LARGE SCALE GENOMIC DNA]</scope>
    <source>
        <strain evidence="1">6</strain>
        <tissue evidence="1">Leaf</tissue>
    </source>
</reference>
<name>A0A7J9ING1_9ROSI</name>
<sequence>MEETCEIETRRLWESSSGHVTDRLAYLYGGLQEWADKLKYQRAGNSKKLLRRIDQLDAMERTEENLVELIDVKMHLNITVKYSIVLNGEEGEIISPSRGLKQGDPLSPCLFLICSEGLSTLMRLAENDGLPTGAKILEAELMHNTFNDDVADRILCIPLARAPHEDKLVQRREELEVINQKIHVQRVGPECWRPPESPLGLDLSFSEVEIEGDALTVIKKLISEKE</sequence>
<dbReference type="Proteomes" id="UP000593575">
    <property type="component" value="Unassembled WGS sequence"/>
</dbReference>
<evidence type="ECO:0000313" key="2">
    <source>
        <dbReference type="Proteomes" id="UP000593575"/>
    </source>
</evidence>
<evidence type="ECO:0008006" key="3">
    <source>
        <dbReference type="Google" id="ProtNLM"/>
    </source>
</evidence>
<dbReference type="AlphaFoldDB" id="A0A7J9ING1"/>
<dbReference type="EMBL" id="JABFAE010000002">
    <property type="protein sequence ID" value="MBA0823383.1"/>
    <property type="molecule type" value="Genomic_DNA"/>
</dbReference>
<feature type="non-terminal residue" evidence="1">
    <location>
        <position position="1"/>
    </location>
</feature>
<protein>
    <recommendedName>
        <fullName evidence="3">Reverse transcriptase domain-containing protein</fullName>
    </recommendedName>
</protein>